<keyword evidence="3" id="KW-0472">Membrane</keyword>
<evidence type="ECO:0000259" key="4">
    <source>
        <dbReference type="PROSITE" id="PS50850"/>
    </source>
</evidence>
<dbReference type="STRING" id="1036808.A0A0C3DWN8"/>
<feature type="transmembrane region" description="Helical" evidence="3">
    <location>
        <begin position="78"/>
        <end position="99"/>
    </location>
</feature>
<feature type="non-terminal residue" evidence="5">
    <location>
        <position position="1"/>
    </location>
</feature>
<feature type="transmembrane region" description="Helical" evidence="3">
    <location>
        <begin position="304"/>
        <end position="324"/>
    </location>
</feature>
<sequence length="402" mass="42786">PSISDFPDGGLRAWSVVIGALLMSFATFGWTCSFGVFQTYYQINTFRDLSASNVAWIGSTQYGLAFVPALFTGRLLDLGYYNGPLAISSIIYITALFLVAECKTYLQFMLCQGVATGFFAGMIFGSCPAVVSHWFLKKRCRAYGVLALGSGTGGTLLPILVQQLFDKVGFKWTIRIAAFVLALAVFVANLLLSPRLPPSNVKGGLFNWVAFKNPAFTCCVIAYNVALLGLYVPLIYLELSGQAAGLSPNFTFCLISIANCSSLIGRLSSGVLADRYGTLNTLIPAMVISSLMCFAWPFVTSQVAPLVVVTIIYGCTTGTFTSLLPSTPARLGGISDAGRRIGMTNTAMIFGAAAGPPLAGVIQTTSGGFEDVGFYSGGVVMIACVLLIITRRLALGKWTGKF</sequence>
<feature type="domain" description="Major facilitator superfamily (MFS) profile" evidence="4">
    <location>
        <begin position="210"/>
        <end position="402"/>
    </location>
</feature>
<feature type="transmembrane region" description="Helical" evidence="3">
    <location>
        <begin position="143"/>
        <end position="160"/>
    </location>
</feature>
<accession>A0A0C3DWN8</accession>
<keyword evidence="6" id="KW-1185">Reference proteome</keyword>
<keyword evidence="3" id="KW-0812">Transmembrane</keyword>
<feature type="transmembrane region" description="Helical" evidence="3">
    <location>
        <begin position="213"/>
        <end position="237"/>
    </location>
</feature>
<comment type="subcellular location">
    <subcellularLocation>
        <location evidence="1">Membrane</location>
        <topology evidence="1">Multi-pass membrane protein</topology>
    </subcellularLocation>
</comment>
<reference evidence="6" key="2">
    <citation type="submission" date="2015-01" db="EMBL/GenBank/DDBJ databases">
        <title>Evolutionary Origins and Diversification of the Mycorrhizal Mutualists.</title>
        <authorList>
            <consortium name="DOE Joint Genome Institute"/>
            <consortium name="Mycorrhizal Genomics Consortium"/>
            <person name="Kohler A."/>
            <person name="Kuo A."/>
            <person name="Nagy L.G."/>
            <person name="Floudas D."/>
            <person name="Copeland A."/>
            <person name="Barry K.W."/>
            <person name="Cichocki N."/>
            <person name="Veneault-Fourrey C."/>
            <person name="LaButti K."/>
            <person name="Lindquist E.A."/>
            <person name="Lipzen A."/>
            <person name="Lundell T."/>
            <person name="Morin E."/>
            <person name="Murat C."/>
            <person name="Riley R."/>
            <person name="Ohm R."/>
            <person name="Sun H."/>
            <person name="Tunlid A."/>
            <person name="Henrissat B."/>
            <person name="Grigoriev I.V."/>
            <person name="Hibbett D.S."/>
            <person name="Martin F."/>
        </authorList>
    </citation>
    <scope>NUCLEOTIDE SEQUENCE [LARGE SCALE GENOMIC DNA]</scope>
    <source>
        <strain evidence="6">Foug A</strain>
    </source>
</reference>
<dbReference type="GO" id="GO:0022857">
    <property type="term" value="F:transmembrane transporter activity"/>
    <property type="evidence" value="ECO:0007669"/>
    <property type="project" value="InterPro"/>
</dbReference>
<dbReference type="Proteomes" id="UP000053989">
    <property type="component" value="Unassembled WGS sequence"/>
</dbReference>
<gene>
    <name evidence="5" type="ORF">SCLCIDRAFT_124570</name>
</gene>
<proteinExistence type="inferred from homology"/>
<dbReference type="PANTHER" id="PTHR11360:SF284">
    <property type="entry name" value="EG:103B4.3 PROTEIN-RELATED"/>
    <property type="match status" value="1"/>
</dbReference>
<organism evidence="5 6">
    <name type="scientific">Scleroderma citrinum Foug A</name>
    <dbReference type="NCBI Taxonomy" id="1036808"/>
    <lineage>
        <taxon>Eukaryota</taxon>
        <taxon>Fungi</taxon>
        <taxon>Dikarya</taxon>
        <taxon>Basidiomycota</taxon>
        <taxon>Agaricomycotina</taxon>
        <taxon>Agaricomycetes</taxon>
        <taxon>Agaricomycetidae</taxon>
        <taxon>Boletales</taxon>
        <taxon>Sclerodermatineae</taxon>
        <taxon>Sclerodermataceae</taxon>
        <taxon>Scleroderma</taxon>
    </lineage>
</organism>
<dbReference type="InterPro" id="IPR011701">
    <property type="entry name" value="MFS"/>
</dbReference>
<dbReference type="InParanoid" id="A0A0C3DWN8"/>
<reference evidence="5 6" key="1">
    <citation type="submission" date="2014-04" db="EMBL/GenBank/DDBJ databases">
        <authorList>
            <consortium name="DOE Joint Genome Institute"/>
            <person name="Kuo A."/>
            <person name="Kohler A."/>
            <person name="Nagy L.G."/>
            <person name="Floudas D."/>
            <person name="Copeland A."/>
            <person name="Barry K.W."/>
            <person name="Cichocki N."/>
            <person name="Veneault-Fourrey C."/>
            <person name="LaButti K."/>
            <person name="Lindquist E.A."/>
            <person name="Lipzen A."/>
            <person name="Lundell T."/>
            <person name="Morin E."/>
            <person name="Murat C."/>
            <person name="Sun H."/>
            <person name="Tunlid A."/>
            <person name="Henrissat B."/>
            <person name="Grigoriev I.V."/>
            <person name="Hibbett D.S."/>
            <person name="Martin F."/>
            <person name="Nordberg H.P."/>
            <person name="Cantor M.N."/>
            <person name="Hua S.X."/>
        </authorList>
    </citation>
    <scope>NUCLEOTIDE SEQUENCE [LARGE SCALE GENOMIC DNA]</scope>
    <source>
        <strain evidence="5 6">Foug A</strain>
    </source>
</reference>
<evidence type="ECO:0000256" key="3">
    <source>
        <dbReference type="SAM" id="Phobius"/>
    </source>
</evidence>
<dbReference type="HOGENOM" id="CLU_001265_1_1_1"/>
<feature type="transmembrane region" description="Helical" evidence="3">
    <location>
        <begin position="345"/>
        <end position="362"/>
    </location>
</feature>
<feature type="transmembrane region" description="Helical" evidence="3">
    <location>
        <begin position="249"/>
        <end position="267"/>
    </location>
</feature>
<dbReference type="InterPro" id="IPR020846">
    <property type="entry name" value="MFS_dom"/>
</dbReference>
<dbReference type="PANTHER" id="PTHR11360">
    <property type="entry name" value="MONOCARBOXYLATE TRANSPORTER"/>
    <property type="match status" value="1"/>
</dbReference>
<dbReference type="Gene3D" id="1.20.1250.20">
    <property type="entry name" value="MFS general substrate transporter like domains"/>
    <property type="match status" value="2"/>
</dbReference>
<dbReference type="OrthoDB" id="6509908at2759"/>
<dbReference type="AlphaFoldDB" id="A0A0C3DWN8"/>
<dbReference type="EMBL" id="KN822063">
    <property type="protein sequence ID" value="KIM60331.1"/>
    <property type="molecule type" value="Genomic_DNA"/>
</dbReference>
<dbReference type="Pfam" id="PF07690">
    <property type="entry name" value="MFS_1"/>
    <property type="match status" value="1"/>
</dbReference>
<evidence type="ECO:0000313" key="5">
    <source>
        <dbReference type="EMBL" id="KIM60331.1"/>
    </source>
</evidence>
<dbReference type="SUPFAM" id="SSF103473">
    <property type="entry name" value="MFS general substrate transporter"/>
    <property type="match status" value="1"/>
</dbReference>
<dbReference type="InterPro" id="IPR036259">
    <property type="entry name" value="MFS_trans_sf"/>
</dbReference>
<evidence type="ECO:0000313" key="6">
    <source>
        <dbReference type="Proteomes" id="UP000053989"/>
    </source>
</evidence>
<feature type="transmembrane region" description="Helical" evidence="3">
    <location>
        <begin position="172"/>
        <end position="192"/>
    </location>
</feature>
<dbReference type="PROSITE" id="PS50850">
    <property type="entry name" value="MFS"/>
    <property type="match status" value="1"/>
</dbReference>
<feature type="transmembrane region" description="Helical" evidence="3">
    <location>
        <begin position="12"/>
        <end position="41"/>
    </location>
</feature>
<dbReference type="GO" id="GO:0016020">
    <property type="term" value="C:membrane"/>
    <property type="evidence" value="ECO:0007669"/>
    <property type="project" value="UniProtKB-SubCell"/>
</dbReference>
<protein>
    <recommendedName>
        <fullName evidence="4">Major facilitator superfamily (MFS) profile domain-containing protein</fullName>
    </recommendedName>
</protein>
<evidence type="ECO:0000256" key="1">
    <source>
        <dbReference type="ARBA" id="ARBA00004141"/>
    </source>
</evidence>
<feature type="transmembrane region" description="Helical" evidence="3">
    <location>
        <begin position="105"/>
        <end position="131"/>
    </location>
</feature>
<dbReference type="InterPro" id="IPR050327">
    <property type="entry name" value="Proton-linked_MCT"/>
</dbReference>
<feature type="transmembrane region" description="Helical" evidence="3">
    <location>
        <begin position="279"/>
        <end position="298"/>
    </location>
</feature>
<feature type="transmembrane region" description="Helical" evidence="3">
    <location>
        <begin position="374"/>
        <end position="394"/>
    </location>
</feature>
<keyword evidence="3" id="KW-1133">Transmembrane helix</keyword>
<evidence type="ECO:0000256" key="2">
    <source>
        <dbReference type="ARBA" id="ARBA00006727"/>
    </source>
</evidence>
<comment type="similarity">
    <text evidence="2">Belongs to the major facilitator superfamily. Monocarboxylate porter (TC 2.A.1.13) family.</text>
</comment>
<name>A0A0C3DWN8_9AGAM</name>